<proteinExistence type="predicted"/>
<sequence length="183" mass="20769">MPNRKTLQGRRFLCVHSGWKPKVENFFKRNPNIPTRKIFHATSNTSLAHPCPVEPFPTANHTQYLCEGLQSNDTRFFDRVAAGRFPCQAATRISRRAKSRLARPLNSRVKQTLFTPFIQWLISMYPPLMTLPFDVNSKDKTHAPPLHGTQSPLPFVSSLPSSNSHLSYPSSFPFCPVSVTVLY</sequence>
<reference evidence="1 2" key="1">
    <citation type="submission" date="2014-04" db="EMBL/GenBank/DDBJ databases">
        <authorList>
            <consortium name="DOE Joint Genome Institute"/>
            <person name="Kuo A."/>
            <person name="Kohler A."/>
            <person name="Nagy L.G."/>
            <person name="Floudas D."/>
            <person name="Copeland A."/>
            <person name="Barry K.W."/>
            <person name="Cichocki N."/>
            <person name="Veneault-Fourrey C."/>
            <person name="LaButti K."/>
            <person name="Lindquist E.A."/>
            <person name="Lipzen A."/>
            <person name="Lundell T."/>
            <person name="Morin E."/>
            <person name="Murat C."/>
            <person name="Sun H."/>
            <person name="Tunlid A."/>
            <person name="Henrissat B."/>
            <person name="Grigoriev I.V."/>
            <person name="Hibbett D.S."/>
            <person name="Martin F."/>
            <person name="Nordberg H.P."/>
            <person name="Cantor M.N."/>
            <person name="Hua S.X."/>
        </authorList>
    </citation>
    <scope>NUCLEOTIDE SEQUENCE [LARGE SCALE GENOMIC DNA]</scope>
    <source>
        <strain evidence="1 2">LaAM-08-1</strain>
    </source>
</reference>
<dbReference type="EMBL" id="KN838734">
    <property type="protein sequence ID" value="KIJ96027.1"/>
    <property type="molecule type" value="Genomic_DNA"/>
</dbReference>
<protein>
    <submittedName>
        <fullName evidence="1">Uncharacterized protein</fullName>
    </submittedName>
</protein>
<dbReference type="AlphaFoldDB" id="A0A0C9XIN3"/>
<accession>A0A0C9XIN3</accession>
<gene>
    <name evidence="1" type="ORF">K443DRAFT_296528</name>
</gene>
<organism evidence="1 2">
    <name type="scientific">Laccaria amethystina LaAM-08-1</name>
    <dbReference type="NCBI Taxonomy" id="1095629"/>
    <lineage>
        <taxon>Eukaryota</taxon>
        <taxon>Fungi</taxon>
        <taxon>Dikarya</taxon>
        <taxon>Basidiomycota</taxon>
        <taxon>Agaricomycotina</taxon>
        <taxon>Agaricomycetes</taxon>
        <taxon>Agaricomycetidae</taxon>
        <taxon>Agaricales</taxon>
        <taxon>Agaricineae</taxon>
        <taxon>Hydnangiaceae</taxon>
        <taxon>Laccaria</taxon>
    </lineage>
</organism>
<dbReference type="Proteomes" id="UP000054477">
    <property type="component" value="Unassembled WGS sequence"/>
</dbReference>
<name>A0A0C9XIN3_9AGAR</name>
<evidence type="ECO:0000313" key="1">
    <source>
        <dbReference type="EMBL" id="KIJ96027.1"/>
    </source>
</evidence>
<evidence type="ECO:0000313" key="2">
    <source>
        <dbReference type="Proteomes" id="UP000054477"/>
    </source>
</evidence>
<dbReference type="HOGENOM" id="CLU_1475400_0_0_1"/>
<keyword evidence="2" id="KW-1185">Reference proteome</keyword>
<reference evidence="2" key="2">
    <citation type="submission" date="2015-01" db="EMBL/GenBank/DDBJ databases">
        <title>Evolutionary Origins and Diversification of the Mycorrhizal Mutualists.</title>
        <authorList>
            <consortium name="DOE Joint Genome Institute"/>
            <consortium name="Mycorrhizal Genomics Consortium"/>
            <person name="Kohler A."/>
            <person name="Kuo A."/>
            <person name="Nagy L.G."/>
            <person name="Floudas D."/>
            <person name="Copeland A."/>
            <person name="Barry K.W."/>
            <person name="Cichocki N."/>
            <person name="Veneault-Fourrey C."/>
            <person name="LaButti K."/>
            <person name="Lindquist E.A."/>
            <person name="Lipzen A."/>
            <person name="Lundell T."/>
            <person name="Morin E."/>
            <person name="Murat C."/>
            <person name="Riley R."/>
            <person name="Ohm R."/>
            <person name="Sun H."/>
            <person name="Tunlid A."/>
            <person name="Henrissat B."/>
            <person name="Grigoriev I.V."/>
            <person name="Hibbett D.S."/>
            <person name="Martin F."/>
        </authorList>
    </citation>
    <scope>NUCLEOTIDE SEQUENCE [LARGE SCALE GENOMIC DNA]</scope>
    <source>
        <strain evidence="2">LaAM-08-1</strain>
    </source>
</reference>